<protein>
    <submittedName>
        <fullName evidence="1">Uncharacterized protein</fullName>
    </submittedName>
</protein>
<gene>
    <name evidence="1" type="ORF">SPRG_15947</name>
</gene>
<reference evidence="1 2" key="1">
    <citation type="journal article" date="2013" name="PLoS Genet.">
        <title>Distinctive expansion of potential virulence genes in the genome of the oomycete fish pathogen Saprolegnia parasitica.</title>
        <authorList>
            <person name="Jiang R.H."/>
            <person name="de Bruijn I."/>
            <person name="Haas B.J."/>
            <person name="Belmonte R."/>
            <person name="Lobach L."/>
            <person name="Christie J."/>
            <person name="van den Ackerveken G."/>
            <person name="Bottin A."/>
            <person name="Bulone V."/>
            <person name="Diaz-Moreno S.M."/>
            <person name="Dumas B."/>
            <person name="Fan L."/>
            <person name="Gaulin E."/>
            <person name="Govers F."/>
            <person name="Grenville-Briggs L.J."/>
            <person name="Horner N.R."/>
            <person name="Levin J.Z."/>
            <person name="Mammella M."/>
            <person name="Meijer H.J."/>
            <person name="Morris P."/>
            <person name="Nusbaum C."/>
            <person name="Oome S."/>
            <person name="Phillips A.J."/>
            <person name="van Rooyen D."/>
            <person name="Rzeszutek E."/>
            <person name="Saraiva M."/>
            <person name="Secombes C.J."/>
            <person name="Seidl M.F."/>
            <person name="Snel B."/>
            <person name="Stassen J.H."/>
            <person name="Sykes S."/>
            <person name="Tripathy S."/>
            <person name="van den Berg H."/>
            <person name="Vega-Arreguin J.C."/>
            <person name="Wawra S."/>
            <person name="Young S.K."/>
            <person name="Zeng Q."/>
            <person name="Dieguez-Uribeondo J."/>
            <person name="Russ C."/>
            <person name="Tyler B.M."/>
            <person name="van West P."/>
        </authorList>
    </citation>
    <scope>NUCLEOTIDE SEQUENCE [LARGE SCALE GENOMIC DNA]</scope>
    <source>
        <strain evidence="1 2">CBS 223.65</strain>
    </source>
</reference>
<dbReference type="KEGG" id="spar:SPRG_15947"/>
<evidence type="ECO:0000313" key="1">
    <source>
        <dbReference type="EMBL" id="KDO18759.1"/>
    </source>
</evidence>
<proteinExistence type="predicted"/>
<dbReference type="EMBL" id="KK583398">
    <property type="protein sequence ID" value="KDO18759.1"/>
    <property type="molecule type" value="Genomic_DNA"/>
</dbReference>
<keyword evidence="2" id="KW-1185">Reference proteome</keyword>
<dbReference type="Proteomes" id="UP000030745">
    <property type="component" value="Unassembled WGS sequence"/>
</dbReference>
<organism evidence="1 2">
    <name type="scientific">Saprolegnia parasitica (strain CBS 223.65)</name>
    <dbReference type="NCBI Taxonomy" id="695850"/>
    <lineage>
        <taxon>Eukaryota</taxon>
        <taxon>Sar</taxon>
        <taxon>Stramenopiles</taxon>
        <taxon>Oomycota</taxon>
        <taxon>Saprolegniomycetes</taxon>
        <taxon>Saprolegniales</taxon>
        <taxon>Saprolegniaceae</taxon>
        <taxon>Saprolegnia</taxon>
    </lineage>
</organism>
<dbReference type="GeneID" id="24137620"/>
<sequence length="244" mass="27035">MEYTVRMPMLPIDDRLPGNMPPDDTIWSSIDDAWTSMAIWVLMVFQSTKNESMETMRSHLHRAKHLYENAALDSLESCRLLGPLLQHAVHADDDVKHATSSSLLLRALDEATSLTRLDTVLEHLLATLQLERGRRQLSMAQRRTSAKNAVVALSATAVISRVEAAPMAATCGVLLSASVAIEAALEGAIHAVQTEMRLFSDLRVSAQLTRHWLLVSSSLLFDIQAMTLEQQCRHVLAHFAKGDD</sequence>
<evidence type="ECO:0000313" key="2">
    <source>
        <dbReference type="Proteomes" id="UP000030745"/>
    </source>
</evidence>
<accession>A0A067BJZ1</accession>
<dbReference type="AlphaFoldDB" id="A0A067BJZ1"/>
<dbReference type="VEuPathDB" id="FungiDB:SPRG_15947"/>
<dbReference type="RefSeq" id="XP_012210537.1">
    <property type="nucleotide sequence ID" value="XM_012355147.1"/>
</dbReference>
<name>A0A067BJZ1_SAPPC</name>
<dbReference type="Gene3D" id="1.20.1170.10">
    <property type="match status" value="1"/>
</dbReference>